<reference evidence="2" key="3">
    <citation type="submission" date="2018-08" db="UniProtKB">
        <authorList>
            <consortium name="EnsemblPlants"/>
        </authorList>
    </citation>
    <scope>IDENTIFICATION</scope>
    <source>
        <strain evidence="2">cv. Bd21</strain>
    </source>
</reference>
<gene>
    <name evidence="1" type="ORF">BRADI_2g17652v3</name>
</gene>
<proteinExistence type="predicted"/>
<sequence length="88" mass="9284">MWIRWAGQRNRSRYIGRGFIVAGAAGWHASVMVAEQHDDAPADDVEPSLLLLQHPAQASAAAACSCSSSSPASSPLLLLLLSHIVHPG</sequence>
<organism evidence="1">
    <name type="scientific">Brachypodium distachyon</name>
    <name type="common">Purple false brome</name>
    <name type="synonym">Trachynia distachya</name>
    <dbReference type="NCBI Taxonomy" id="15368"/>
    <lineage>
        <taxon>Eukaryota</taxon>
        <taxon>Viridiplantae</taxon>
        <taxon>Streptophyta</taxon>
        <taxon>Embryophyta</taxon>
        <taxon>Tracheophyta</taxon>
        <taxon>Spermatophyta</taxon>
        <taxon>Magnoliopsida</taxon>
        <taxon>Liliopsida</taxon>
        <taxon>Poales</taxon>
        <taxon>Poaceae</taxon>
        <taxon>BOP clade</taxon>
        <taxon>Pooideae</taxon>
        <taxon>Stipodae</taxon>
        <taxon>Brachypodieae</taxon>
        <taxon>Brachypodium</taxon>
    </lineage>
</organism>
<dbReference type="Proteomes" id="UP000008810">
    <property type="component" value="Chromosome 2"/>
</dbReference>
<accession>A0A0Q3G3F8</accession>
<evidence type="ECO:0000313" key="2">
    <source>
        <dbReference type="EnsemblPlants" id="KQK05053"/>
    </source>
</evidence>
<dbReference type="AlphaFoldDB" id="A0A0Q3G3F8"/>
<evidence type="ECO:0000313" key="3">
    <source>
        <dbReference type="Proteomes" id="UP000008810"/>
    </source>
</evidence>
<dbReference type="EMBL" id="CM000881">
    <property type="protein sequence ID" value="KQK05053.1"/>
    <property type="molecule type" value="Genomic_DNA"/>
</dbReference>
<dbReference type="EnsemblPlants" id="KQK05053">
    <property type="protein sequence ID" value="KQK05053"/>
    <property type="gene ID" value="BRADI_2g17652v3"/>
</dbReference>
<evidence type="ECO:0000313" key="1">
    <source>
        <dbReference type="EMBL" id="KQK05053.1"/>
    </source>
</evidence>
<keyword evidence="3" id="KW-1185">Reference proteome</keyword>
<dbReference type="InParanoid" id="A0A0Q3G3F8"/>
<reference evidence="1 2" key="1">
    <citation type="journal article" date="2010" name="Nature">
        <title>Genome sequencing and analysis of the model grass Brachypodium distachyon.</title>
        <authorList>
            <consortium name="International Brachypodium Initiative"/>
        </authorList>
    </citation>
    <scope>NUCLEOTIDE SEQUENCE [LARGE SCALE GENOMIC DNA]</scope>
    <source>
        <strain evidence="1 2">Bd21</strain>
    </source>
</reference>
<protein>
    <submittedName>
        <fullName evidence="1 2">Uncharacterized protein</fullName>
    </submittedName>
</protein>
<dbReference type="Gramene" id="KQK05053">
    <property type="protein sequence ID" value="KQK05053"/>
    <property type="gene ID" value="BRADI_2g17652v3"/>
</dbReference>
<name>A0A0Q3G3F8_BRADI</name>
<reference evidence="1" key="2">
    <citation type="submission" date="2017-06" db="EMBL/GenBank/DDBJ databases">
        <title>WGS assembly of Brachypodium distachyon.</title>
        <authorList>
            <consortium name="The International Brachypodium Initiative"/>
            <person name="Lucas S."/>
            <person name="Harmon-Smith M."/>
            <person name="Lail K."/>
            <person name="Tice H."/>
            <person name="Grimwood J."/>
            <person name="Bruce D."/>
            <person name="Barry K."/>
            <person name="Shu S."/>
            <person name="Lindquist E."/>
            <person name="Wang M."/>
            <person name="Pitluck S."/>
            <person name="Vogel J.P."/>
            <person name="Garvin D.F."/>
            <person name="Mockler T.C."/>
            <person name="Schmutz J."/>
            <person name="Rokhsar D."/>
            <person name="Bevan M.W."/>
        </authorList>
    </citation>
    <scope>NUCLEOTIDE SEQUENCE</scope>
    <source>
        <strain evidence="1">Bd21</strain>
    </source>
</reference>